<evidence type="ECO:0000313" key="2">
    <source>
        <dbReference type="EMBL" id="PUU79851.1"/>
    </source>
</evidence>
<comment type="caution">
    <text evidence="2">The sequence shown here is derived from an EMBL/GenBank/DDBJ whole genome shotgun (WGS) entry which is preliminary data.</text>
</comment>
<evidence type="ECO:0000256" key="1">
    <source>
        <dbReference type="SAM" id="MobiDB-lite"/>
    </source>
</evidence>
<dbReference type="EMBL" id="NESQ01000080">
    <property type="protein sequence ID" value="PUU79851.1"/>
    <property type="molecule type" value="Genomic_DNA"/>
</dbReference>
<protein>
    <recommendedName>
        <fullName evidence="4">VWFA domain-containing protein</fullName>
    </recommendedName>
</protein>
<name>A0A2T6ZWG9_TUBBO</name>
<keyword evidence="3" id="KW-1185">Reference proteome</keyword>
<dbReference type="SUPFAM" id="SSF53300">
    <property type="entry name" value="vWA-like"/>
    <property type="match status" value="1"/>
</dbReference>
<reference evidence="2 3" key="1">
    <citation type="submission" date="2017-04" db="EMBL/GenBank/DDBJ databases">
        <title>Draft genome sequence of Tuber borchii Vittad., a whitish edible truffle.</title>
        <authorList>
            <consortium name="DOE Joint Genome Institute"/>
            <person name="Murat C."/>
            <person name="Kuo A."/>
            <person name="Barry K.W."/>
            <person name="Clum A."/>
            <person name="Dockter R.B."/>
            <person name="Fauchery L."/>
            <person name="Iotti M."/>
            <person name="Kohler A."/>
            <person name="Labutti K."/>
            <person name="Lindquist E.A."/>
            <person name="Lipzen A."/>
            <person name="Ohm R.A."/>
            <person name="Wang M."/>
            <person name="Grigoriev I.V."/>
            <person name="Zambonelli A."/>
            <person name="Martin F.M."/>
        </authorList>
    </citation>
    <scope>NUCLEOTIDE SEQUENCE [LARGE SCALE GENOMIC DNA]</scope>
    <source>
        <strain evidence="2 3">Tbo3840</strain>
    </source>
</reference>
<dbReference type="AlphaFoldDB" id="A0A2T6ZWG9"/>
<organism evidence="2 3">
    <name type="scientific">Tuber borchii</name>
    <name type="common">White truffle</name>
    <dbReference type="NCBI Taxonomy" id="42251"/>
    <lineage>
        <taxon>Eukaryota</taxon>
        <taxon>Fungi</taxon>
        <taxon>Dikarya</taxon>
        <taxon>Ascomycota</taxon>
        <taxon>Pezizomycotina</taxon>
        <taxon>Pezizomycetes</taxon>
        <taxon>Pezizales</taxon>
        <taxon>Tuberaceae</taxon>
        <taxon>Tuber</taxon>
    </lineage>
</organism>
<dbReference type="OrthoDB" id="2142040at2759"/>
<dbReference type="PANTHER" id="PTHR34706:SF2">
    <property type="entry name" value="RFEF"/>
    <property type="match status" value="1"/>
</dbReference>
<dbReference type="STRING" id="42251.A0A2T6ZWG9"/>
<dbReference type="Gene3D" id="3.40.50.410">
    <property type="entry name" value="von Willebrand factor, type A domain"/>
    <property type="match status" value="1"/>
</dbReference>
<dbReference type="PANTHER" id="PTHR34706">
    <property type="entry name" value="SLR1338 PROTEIN"/>
    <property type="match status" value="1"/>
</dbReference>
<gene>
    <name evidence="2" type="ORF">B9Z19DRAFT_1063926</name>
</gene>
<sequence>MSTTPRVTRRRAKGALERKVPSGQAIGERLKDFIGSRDRGLKDMYGEEGEEQNRKLEGPIKRGEEMARKLIMEMKCTGEVAKDLTVLTLYDVAILIDDSDSMIWEEDGERKETLVELVDHIREICSMANESGTPTMRFMNRAGDMENWTGKRQEYLDHNSYGGLTKIGTELKKILDKFAVGNSNQNKPLLVLIITDGAAEGERKGHLKNVIRNCLNRCEAGKGSDVVAFQFSRIGNDPDGAQLLVELDEDPHIGENIDVLRVGFDLERQFADKWFMLPKILIGAILPDWDKQDDHAGEEKDNDSGSEWD</sequence>
<accession>A0A2T6ZWG9</accession>
<dbReference type="Proteomes" id="UP000244722">
    <property type="component" value="Unassembled WGS sequence"/>
</dbReference>
<evidence type="ECO:0000313" key="3">
    <source>
        <dbReference type="Proteomes" id="UP000244722"/>
    </source>
</evidence>
<evidence type="ECO:0008006" key="4">
    <source>
        <dbReference type="Google" id="ProtNLM"/>
    </source>
</evidence>
<dbReference type="InterPro" id="IPR036465">
    <property type="entry name" value="vWFA_dom_sf"/>
</dbReference>
<feature type="region of interest" description="Disordered" evidence="1">
    <location>
        <begin position="1"/>
        <end position="21"/>
    </location>
</feature>
<proteinExistence type="predicted"/>